<feature type="transmembrane region" description="Helical" evidence="9">
    <location>
        <begin position="119"/>
        <end position="141"/>
    </location>
</feature>
<dbReference type="SUPFAM" id="SSF54631">
    <property type="entry name" value="CBS-domain pair"/>
    <property type="match status" value="1"/>
</dbReference>
<protein>
    <submittedName>
        <fullName evidence="12">HlyC/CorC family transporter</fullName>
    </submittedName>
</protein>
<evidence type="ECO:0000259" key="11">
    <source>
        <dbReference type="PROSITE" id="PS51846"/>
    </source>
</evidence>
<dbReference type="CDD" id="cd04590">
    <property type="entry name" value="CBS_pair_CorC_HlyC_assoc"/>
    <property type="match status" value="1"/>
</dbReference>
<keyword evidence="5 7" id="KW-0129">CBS domain</keyword>
<reference evidence="12 13" key="1">
    <citation type="submission" date="2018-08" db="EMBL/GenBank/DDBJ databases">
        <title>Henriciella mobilis sp. nov., isolated from seawater.</title>
        <authorList>
            <person name="Cheng H."/>
            <person name="Wu Y.-H."/>
            <person name="Xu X.-W."/>
            <person name="Guo L.-L."/>
        </authorList>
    </citation>
    <scope>NUCLEOTIDE SEQUENCE [LARGE SCALE GENOMIC DNA]</scope>
    <source>
        <strain evidence="12 13">CCUG66934</strain>
    </source>
</reference>
<dbReference type="PROSITE" id="PS51371">
    <property type="entry name" value="CBS"/>
    <property type="match status" value="2"/>
</dbReference>
<feature type="domain" description="CBS" evidence="10">
    <location>
        <begin position="264"/>
        <end position="322"/>
    </location>
</feature>
<keyword evidence="4 8" id="KW-1133">Transmembrane helix</keyword>
<dbReference type="GO" id="GO:0005886">
    <property type="term" value="C:plasma membrane"/>
    <property type="evidence" value="ECO:0007669"/>
    <property type="project" value="TreeGrafter"/>
</dbReference>
<dbReference type="Pfam" id="PF01595">
    <property type="entry name" value="CNNM"/>
    <property type="match status" value="1"/>
</dbReference>
<dbReference type="PROSITE" id="PS51846">
    <property type="entry name" value="CNNM"/>
    <property type="match status" value="1"/>
</dbReference>
<dbReference type="InterPro" id="IPR046342">
    <property type="entry name" value="CBS_dom_sf"/>
</dbReference>
<evidence type="ECO:0000256" key="4">
    <source>
        <dbReference type="ARBA" id="ARBA00022989"/>
    </source>
</evidence>
<dbReference type="PANTHER" id="PTHR22777">
    <property type="entry name" value="HEMOLYSIN-RELATED"/>
    <property type="match status" value="1"/>
</dbReference>
<dbReference type="RefSeq" id="WP_119378854.1">
    <property type="nucleotide sequence ID" value="NZ_QWGB01000005.1"/>
</dbReference>
<gene>
    <name evidence="12" type="ORF">D1224_05225</name>
</gene>
<evidence type="ECO:0000256" key="7">
    <source>
        <dbReference type="PROSITE-ProRule" id="PRU00703"/>
    </source>
</evidence>
<dbReference type="InterPro" id="IPR002550">
    <property type="entry name" value="CNNM"/>
</dbReference>
<dbReference type="PANTHER" id="PTHR22777:SF4">
    <property type="entry name" value="UPF0053 PROTEIN SLL1254"/>
    <property type="match status" value="1"/>
</dbReference>
<dbReference type="AlphaFoldDB" id="A0A399QZL8"/>
<feature type="transmembrane region" description="Helical" evidence="9">
    <location>
        <begin position="87"/>
        <end position="107"/>
    </location>
</feature>
<evidence type="ECO:0000313" key="12">
    <source>
        <dbReference type="EMBL" id="RIJ23664.1"/>
    </source>
</evidence>
<name>A0A399QZL8_9PROT</name>
<dbReference type="InterPro" id="IPR044751">
    <property type="entry name" value="Ion_transp-like_CBS"/>
</dbReference>
<evidence type="ECO:0000313" key="13">
    <source>
        <dbReference type="Proteomes" id="UP000265431"/>
    </source>
</evidence>
<evidence type="ECO:0000259" key="10">
    <source>
        <dbReference type="PROSITE" id="PS51371"/>
    </source>
</evidence>
<accession>A0A399QZL8</accession>
<organism evidence="12 13">
    <name type="scientific">Henriciella barbarensis</name>
    <dbReference type="NCBI Taxonomy" id="86342"/>
    <lineage>
        <taxon>Bacteria</taxon>
        <taxon>Pseudomonadati</taxon>
        <taxon>Pseudomonadota</taxon>
        <taxon>Alphaproteobacteria</taxon>
        <taxon>Hyphomonadales</taxon>
        <taxon>Hyphomonadaceae</taxon>
        <taxon>Henriciella</taxon>
    </lineage>
</organism>
<comment type="caution">
    <text evidence="12">The sequence shown here is derived from an EMBL/GenBank/DDBJ whole genome shotgun (WGS) entry which is preliminary data.</text>
</comment>
<dbReference type="Gene3D" id="3.10.580.10">
    <property type="entry name" value="CBS-domain"/>
    <property type="match status" value="1"/>
</dbReference>
<proteinExistence type="predicted"/>
<dbReference type="OrthoDB" id="9797674at2"/>
<evidence type="ECO:0000256" key="3">
    <source>
        <dbReference type="ARBA" id="ARBA00022737"/>
    </source>
</evidence>
<evidence type="ECO:0000256" key="6">
    <source>
        <dbReference type="ARBA" id="ARBA00023136"/>
    </source>
</evidence>
<comment type="subcellular location">
    <subcellularLocation>
        <location evidence="1">Membrane</location>
        <topology evidence="1">Multi-pass membrane protein</topology>
    </subcellularLocation>
</comment>
<keyword evidence="6 8" id="KW-0472">Membrane</keyword>
<evidence type="ECO:0000256" key="1">
    <source>
        <dbReference type="ARBA" id="ARBA00004141"/>
    </source>
</evidence>
<feature type="domain" description="CBS" evidence="10">
    <location>
        <begin position="199"/>
        <end position="259"/>
    </location>
</feature>
<dbReference type="Proteomes" id="UP000265431">
    <property type="component" value="Unassembled WGS sequence"/>
</dbReference>
<keyword evidence="3" id="KW-0677">Repeat</keyword>
<dbReference type="InterPro" id="IPR000644">
    <property type="entry name" value="CBS_dom"/>
</dbReference>
<keyword evidence="2 8" id="KW-0812">Transmembrane</keyword>
<evidence type="ECO:0000256" key="2">
    <source>
        <dbReference type="ARBA" id="ARBA00022692"/>
    </source>
</evidence>
<evidence type="ECO:0000256" key="9">
    <source>
        <dbReference type="SAM" id="Phobius"/>
    </source>
</evidence>
<evidence type="ECO:0000256" key="5">
    <source>
        <dbReference type="ARBA" id="ARBA00023122"/>
    </source>
</evidence>
<dbReference type="SMART" id="SM00116">
    <property type="entry name" value="CBS"/>
    <property type="match status" value="2"/>
</dbReference>
<dbReference type="Pfam" id="PF00571">
    <property type="entry name" value="CBS"/>
    <property type="match status" value="2"/>
</dbReference>
<sequence>MTLLLVYLAIAIGVSFFCSVAEAVLLSVRPSFIATLEQQKKPGAKVLAKLRNRIDRPLAAILTANTIAHTVGAAGVGAQSAVVFGNAYLGVTSGVLTLLILVFSEIIPKSIGAAYWQNLAPFMGRLIWWLTIILTPFVIIFEQLTRLVSAGAHGQPTFSRDELQAMARIGAEEGAINAREHRILSNVMKLNRLSVRDIMTPRPVIFSVPATMNVDEFFQKHSEKPFSRILVSTGENDDMTGYVLKNDLLVAQARDEFDSALGSFKRDILTIPDSKTASATFGLLMEDKSHIAVVVDEFGTVLGLVTLEDVVETLLGLEIIDEQDVVEDMQKLARQRWKERMGSMGINADLIDDTSKKTN</sequence>
<keyword evidence="13" id="KW-1185">Reference proteome</keyword>
<evidence type="ECO:0000256" key="8">
    <source>
        <dbReference type="PROSITE-ProRule" id="PRU01193"/>
    </source>
</evidence>
<dbReference type="EMBL" id="QWGB01000005">
    <property type="protein sequence ID" value="RIJ23664.1"/>
    <property type="molecule type" value="Genomic_DNA"/>
</dbReference>
<feature type="domain" description="CNNM transmembrane" evidence="11">
    <location>
        <begin position="1"/>
        <end position="180"/>
    </location>
</feature>